<dbReference type="Pfam" id="PF23336">
    <property type="entry name" value="HTH_TbsP_C"/>
    <property type="match status" value="1"/>
</dbReference>
<dbReference type="Proteomes" id="UP001596388">
    <property type="component" value="Unassembled WGS sequence"/>
</dbReference>
<gene>
    <name evidence="3" type="ORF">ACFQKD_03425</name>
</gene>
<dbReference type="AlphaFoldDB" id="A0ABD5WVN9"/>
<name>A0ABD5WVN9_9EURY</name>
<dbReference type="GeneID" id="79269768"/>
<dbReference type="EMBL" id="JBHTAG010000002">
    <property type="protein sequence ID" value="MFC7096345.1"/>
    <property type="molecule type" value="Genomic_DNA"/>
</dbReference>
<dbReference type="RefSeq" id="WP_276239182.1">
    <property type="nucleotide sequence ID" value="NZ_CP119989.1"/>
</dbReference>
<reference evidence="3 4" key="1">
    <citation type="journal article" date="2019" name="Int. J. Syst. Evol. Microbiol.">
        <title>The Global Catalogue of Microorganisms (GCM) 10K type strain sequencing project: providing services to taxonomists for standard genome sequencing and annotation.</title>
        <authorList>
            <consortium name="The Broad Institute Genomics Platform"/>
            <consortium name="The Broad Institute Genome Sequencing Center for Infectious Disease"/>
            <person name="Wu L."/>
            <person name="Ma J."/>
        </authorList>
    </citation>
    <scope>NUCLEOTIDE SEQUENCE [LARGE SCALE GENOMIC DNA]</scope>
    <source>
        <strain evidence="3 4">DT55</strain>
    </source>
</reference>
<evidence type="ECO:0000259" key="2">
    <source>
        <dbReference type="Pfam" id="PF23336"/>
    </source>
</evidence>
<protein>
    <submittedName>
        <fullName evidence="3">DUF5821 family protein</fullName>
    </submittedName>
</protein>
<feature type="domain" description="Transcriptional regulator TbsP-like C-terminal" evidence="2">
    <location>
        <begin position="152"/>
        <end position="264"/>
    </location>
</feature>
<evidence type="ECO:0000259" key="1">
    <source>
        <dbReference type="Pfam" id="PF19138"/>
    </source>
</evidence>
<evidence type="ECO:0000313" key="4">
    <source>
        <dbReference type="Proteomes" id="UP001596388"/>
    </source>
</evidence>
<keyword evidence="4" id="KW-1185">Reference proteome</keyword>
<comment type="caution">
    <text evidence="3">The sequence shown here is derived from an EMBL/GenBank/DDBJ whole genome shotgun (WGS) entry which is preliminary data.</text>
</comment>
<proteinExistence type="predicted"/>
<organism evidence="3 4">
    <name type="scientific">Halobaculum marinum</name>
    <dbReference type="NCBI Taxonomy" id="3031996"/>
    <lineage>
        <taxon>Archaea</taxon>
        <taxon>Methanobacteriati</taxon>
        <taxon>Methanobacteriota</taxon>
        <taxon>Stenosarchaea group</taxon>
        <taxon>Halobacteria</taxon>
        <taxon>Halobacteriales</taxon>
        <taxon>Haloferacaceae</taxon>
        <taxon>Halobaculum</taxon>
    </lineage>
</organism>
<accession>A0ABD5WVN9</accession>
<feature type="domain" description="Transcriptional regulator TbsP N-terminal" evidence="1">
    <location>
        <begin position="9"/>
        <end position="145"/>
    </location>
</feature>
<dbReference type="InterPro" id="IPR043859">
    <property type="entry name" value="TbsP-like_N"/>
</dbReference>
<sequence length="271" mass="29146">MTTRSPSTLAGETLADADDVLLVAPRPALVRAVVDRLRERYDGTAAVPDRVRLLCSPEVAEDAFRDFLVAATAVEAIESGPLAVRTATVDASLSVVDGTVQPRFRLPPDDDGVIGGSVHGAEADGAVSAALAETYDRRWERADERVPDVPAHETLVESFADRWPEAAPELDDAFDAARGTDRSPVTVCTLVAARNRILTMRLGEWAEEVDFSSRTEIARAKSRLVDAGVVDTEREPVGVGRPRHRLVLADEAFAGLAPATLVERLDETLEA</sequence>
<dbReference type="Pfam" id="PF19138">
    <property type="entry name" value="TbsP_N"/>
    <property type="match status" value="1"/>
</dbReference>
<dbReference type="InterPro" id="IPR056163">
    <property type="entry name" value="TbsP_C"/>
</dbReference>
<evidence type="ECO:0000313" key="3">
    <source>
        <dbReference type="EMBL" id="MFC7096345.1"/>
    </source>
</evidence>